<evidence type="ECO:0000313" key="2">
    <source>
        <dbReference type="Proteomes" id="UP000012159"/>
    </source>
</evidence>
<organism evidence="1 2">
    <name type="scientific">Leptospira borgpetersenii serovar Pomona str. 200901868</name>
    <dbReference type="NCBI Taxonomy" id="1192866"/>
    <lineage>
        <taxon>Bacteria</taxon>
        <taxon>Pseudomonadati</taxon>
        <taxon>Spirochaetota</taxon>
        <taxon>Spirochaetia</taxon>
        <taxon>Leptospirales</taxon>
        <taxon>Leptospiraceae</taxon>
        <taxon>Leptospira</taxon>
    </lineage>
</organism>
<dbReference type="Proteomes" id="UP000012159">
    <property type="component" value="Unassembled WGS sequence"/>
</dbReference>
<proteinExistence type="predicted"/>
<reference evidence="1 2" key="1">
    <citation type="submission" date="2013-01" db="EMBL/GenBank/DDBJ databases">
        <authorList>
            <person name="Harkins D.M."/>
            <person name="Durkin A.S."/>
            <person name="Brinkac L.M."/>
            <person name="Haft D.H."/>
            <person name="Selengut J.D."/>
            <person name="Sanka R."/>
            <person name="DePew J."/>
            <person name="Purushe J."/>
            <person name="Picardeau M."/>
            <person name="Werts C."/>
            <person name="Goarant C."/>
            <person name="Vinetz J.M."/>
            <person name="Sutton G.G."/>
            <person name="Nierman W.C."/>
            <person name="Fouts D.E."/>
        </authorList>
    </citation>
    <scope>NUCLEOTIDE SEQUENCE [LARGE SCALE GENOMIC DNA]</scope>
    <source>
        <strain evidence="1 2">200901868</strain>
    </source>
</reference>
<dbReference type="EMBL" id="AKWF02000140">
    <property type="protein sequence ID" value="EMO60282.1"/>
    <property type="molecule type" value="Genomic_DNA"/>
</dbReference>
<comment type="caution">
    <text evidence="1">The sequence shown here is derived from an EMBL/GenBank/DDBJ whole genome shotgun (WGS) entry which is preliminary data.</text>
</comment>
<gene>
    <name evidence="1" type="ORF">LEP1GSC133_3750</name>
</gene>
<dbReference type="STRING" id="1192866.LEP1GSC133_3750"/>
<accession>M6VRZ0</accession>
<name>M6VRZ0_LEPBO</name>
<protein>
    <submittedName>
        <fullName evidence="1">Uncharacterized protein</fullName>
    </submittedName>
</protein>
<sequence>MILLNRLYSRYPNLKDILYNSGWLFLIKFSEWEWECS</sequence>
<dbReference type="AlphaFoldDB" id="M6VRZ0"/>
<evidence type="ECO:0000313" key="1">
    <source>
        <dbReference type="EMBL" id="EMO60282.1"/>
    </source>
</evidence>